<comment type="caution">
    <text evidence="2">The sequence shown here is derived from an EMBL/GenBank/DDBJ whole genome shotgun (WGS) entry which is preliminary data.</text>
</comment>
<comment type="subcellular location">
    <subcellularLocation>
        <location evidence="1">Secreted</location>
        <location evidence="1">Extracellular space</location>
        <location evidence="1">Apoplast</location>
    </subcellularLocation>
</comment>
<comment type="similarity">
    <text evidence="1">Belongs to the plant dirigent protein family.</text>
</comment>
<dbReference type="GO" id="GO:0048046">
    <property type="term" value="C:apoplast"/>
    <property type="evidence" value="ECO:0007669"/>
    <property type="project" value="UniProtKB-SubCell"/>
</dbReference>
<evidence type="ECO:0000313" key="3">
    <source>
        <dbReference type="Proteomes" id="UP000289340"/>
    </source>
</evidence>
<dbReference type="EMBL" id="QZWG01000001">
    <property type="protein sequence ID" value="RZC28085.1"/>
    <property type="molecule type" value="Genomic_DNA"/>
</dbReference>
<gene>
    <name evidence="2" type="ORF">D0Y65_000207</name>
</gene>
<sequence>MTVFDDELTEGHELGSGLVGKAQGFYIASAVDGTKAMYESGKMFMLKVMVVGEEKSRDDKMDGSKLAINLIEWKENSTINPFWPVSPNLY</sequence>
<dbReference type="AlphaFoldDB" id="A0A445LXN9"/>
<dbReference type="PANTHER" id="PTHR46215:SF5">
    <property type="entry name" value="DIRIGENT PROTEIN"/>
    <property type="match status" value="1"/>
</dbReference>
<evidence type="ECO:0000313" key="2">
    <source>
        <dbReference type="EMBL" id="RZC28085.1"/>
    </source>
</evidence>
<keyword evidence="1" id="KW-0964">Secreted</keyword>
<proteinExistence type="inferred from homology"/>
<dbReference type="Pfam" id="PF03018">
    <property type="entry name" value="Dirigent"/>
    <property type="match status" value="1"/>
</dbReference>
<dbReference type="Proteomes" id="UP000289340">
    <property type="component" value="Chromosome 1"/>
</dbReference>
<evidence type="ECO:0000256" key="1">
    <source>
        <dbReference type="RuleBase" id="RU363099"/>
    </source>
</evidence>
<comment type="function">
    <text evidence="1">Dirigent proteins impart stereoselectivity on the phenoxy radical-coupling reaction, yielding optically active lignans from two molecules of coniferyl alcohol in the biosynthesis of lignans, flavonolignans, and alkaloids and thus plays a central role in plant secondary metabolism.</text>
</comment>
<protein>
    <recommendedName>
        <fullName evidence="1">Dirigent protein</fullName>
    </recommendedName>
</protein>
<dbReference type="InterPro" id="IPR004265">
    <property type="entry name" value="Dirigent"/>
</dbReference>
<reference evidence="2 3" key="1">
    <citation type="submission" date="2018-09" db="EMBL/GenBank/DDBJ databases">
        <title>A high-quality reference genome of wild soybean provides a powerful tool to mine soybean genomes.</title>
        <authorList>
            <person name="Xie M."/>
            <person name="Chung C.Y.L."/>
            <person name="Li M.-W."/>
            <person name="Wong F.-L."/>
            <person name="Chan T.-F."/>
            <person name="Lam H.-M."/>
        </authorList>
    </citation>
    <scope>NUCLEOTIDE SEQUENCE [LARGE SCALE GENOMIC DNA]</scope>
    <source>
        <strain evidence="3">cv. W05</strain>
        <tissue evidence="2">Hypocotyl of etiolated seedlings</tissue>
    </source>
</reference>
<keyword evidence="3" id="KW-1185">Reference proteome</keyword>
<dbReference type="PANTHER" id="PTHR46215">
    <property type="entry name" value="DIRIGENT PROTEIN 24-RELATED"/>
    <property type="match status" value="1"/>
</dbReference>
<organism evidence="2 3">
    <name type="scientific">Glycine soja</name>
    <name type="common">Wild soybean</name>
    <dbReference type="NCBI Taxonomy" id="3848"/>
    <lineage>
        <taxon>Eukaryota</taxon>
        <taxon>Viridiplantae</taxon>
        <taxon>Streptophyta</taxon>
        <taxon>Embryophyta</taxon>
        <taxon>Tracheophyta</taxon>
        <taxon>Spermatophyta</taxon>
        <taxon>Magnoliopsida</taxon>
        <taxon>eudicotyledons</taxon>
        <taxon>Gunneridae</taxon>
        <taxon>Pentapetalae</taxon>
        <taxon>rosids</taxon>
        <taxon>fabids</taxon>
        <taxon>Fabales</taxon>
        <taxon>Fabaceae</taxon>
        <taxon>Papilionoideae</taxon>
        <taxon>50 kb inversion clade</taxon>
        <taxon>NPAAA clade</taxon>
        <taxon>indigoferoid/millettioid clade</taxon>
        <taxon>Phaseoleae</taxon>
        <taxon>Glycine</taxon>
        <taxon>Glycine subgen. Soja</taxon>
    </lineage>
</organism>
<keyword evidence="1" id="KW-0052">Apoplast</keyword>
<name>A0A445LXN9_GLYSO</name>
<comment type="subunit">
    <text evidence="1">Homodimer.</text>
</comment>
<accession>A0A445LXN9</accession>